<keyword evidence="11 17" id="KW-1133">Transmembrane helix</keyword>
<evidence type="ECO:0000256" key="9">
    <source>
        <dbReference type="ARBA" id="ARBA00022842"/>
    </source>
</evidence>
<dbReference type="GeneTree" id="ENSGT00940000161917"/>
<evidence type="ECO:0000256" key="10">
    <source>
        <dbReference type="ARBA" id="ARBA00022967"/>
    </source>
</evidence>
<reference evidence="20" key="2">
    <citation type="submission" date="2025-09" db="UniProtKB">
        <authorList>
            <consortium name="Ensembl"/>
        </authorList>
    </citation>
    <scope>IDENTIFICATION</scope>
</reference>
<dbReference type="PANTHER" id="PTHR24092:SF190">
    <property type="entry name" value="PHOSPHOLIPID-TRANSPORTING ATPASE"/>
    <property type="match status" value="1"/>
</dbReference>
<proteinExistence type="inferred from homology"/>
<feature type="domain" description="P-type ATPase C-terminal" evidence="19">
    <location>
        <begin position="875"/>
        <end position="1120"/>
    </location>
</feature>
<dbReference type="FunFam" id="3.40.50.1000:FF:000014">
    <property type="entry name" value="Phospholipid-transporting ATPase"/>
    <property type="match status" value="1"/>
</dbReference>
<feature type="transmembrane region" description="Helical" evidence="17">
    <location>
        <begin position="939"/>
        <end position="959"/>
    </location>
</feature>
<evidence type="ECO:0000256" key="13">
    <source>
        <dbReference type="ARBA" id="ARBA00034036"/>
    </source>
</evidence>
<evidence type="ECO:0000256" key="12">
    <source>
        <dbReference type="ARBA" id="ARBA00023136"/>
    </source>
</evidence>
<evidence type="ECO:0000256" key="2">
    <source>
        <dbReference type="ARBA" id="ARBA00004127"/>
    </source>
</evidence>
<feature type="transmembrane region" description="Helical" evidence="17">
    <location>
        <begin position="906"/>
        <end position="927"/>
    </location>
</feature>
<dbReference type="NCBIfam" id="TIGR01652">
    <property type="entry name" value="ATPase-Plipid"/>
    <property type="match status" value="1"/>
</dbReference>
<evidence type="ECO:0000259" key="19">
    <source>
        <dbReference type="Pfam" id="PF16212"/>
    </source>
</evidence>
<dbReference type="GO" id="GO:0005802">
    <property type="term" value="C:trans-Golgi network"/>
    <property type="evidence" value="ECO:0007669"/>
    <property type="project" value="TreeGrafter"/>
</dbReference>
<feature type="binding site" evidence="16">
    <location>
        <position position="853"/>
    </location>
    <ligand>
        <name>Mg(2+)</name>
        <dbReference type="ChEBI" id="CHEBI:18420"/>
    </ligand>
</feature>
<feature type="binding site" evidence="15">
    <location>
        <position position="723"/>
    </location>
    <ligand>
        <name>ATP</name>
        <dbReference type="ChEBI" id="CHEBI:30616"/>
    </ligand>
</feature>
<feature type="binding site" evidence="16">
    <location>
        <position position="849"/>
    </location>
    <ligand>
        <name>Mg(2+)</name>
        <dbReference type="ChEBI" id="CHEBI:18420"/>
    </ligand>
</feature>
<dbReference type="InterPro" id="IPR032630">
    <property type="entry name" value="P_typ_ATPase_c"/>
</dbReference>
<sequence length="1197" mass="134056">MTITVVGRGHSAGLILQVRGFIIYGLSTALTYRHLSFGRDCKKVSKRTRPSSSRDVLIDMKFFWRKAPIETERQVQANKNVFNDSFHYKENYIKTSKYNIITFLPMNLFEQFQRVANIYFLLLLILQLVPIISSLDWFTTVVPLVGVIAISAIKDGSDDYIRHKSDHQVNSRRTQVLTNGELRQHVWMDIKVGDIIKLENNQPIPADLLLLSSSESLGLCYLETAELDGETNLKARQALETTADFGDDVVKLSTFTGMVICEPPNNRLDRFNGRLVLEQAEISLNSDNILLRGCMLRNTDWCFGLTIYAGSDSKLMQNSGKSHFKRTTIDHLMNRLVLCIFLFLLTMSIILAIGHTIWEVELGEKFHVFLPAEPSMNNAVFNGFLMFWSYIIILNTVVPISLYVSVEIIRLGQSFFICWDVGMWNQESGIAHARSTNLSEELGQIACILTDKTGTLTRNVMRFIACSVHGKLYGNLDNDDGSEDTVEGDKYAPKMDAALLLAAKSWNEHVTEFFRALALCHTVVAEQDEKGNVVYQAQSPDEAALVNAARAATFRFESRARELIELNEPAPIGRRFLQVVALLDFTNERRRMGVVVQTPEGKLVLYCKGADSAILPRLKAGSDHLADITTEHMHIFAGSGLRTLCVAMRILDETEFTQWSTRLHQASTAIVDREEKVAAIYEELETDLTLLGASAIEDRLQEGVPETILSLLSANLRVWVLTGDKQETAVNIGYSCNLLSDSTTELFILCGSTIEEVSQELRTFQAKIDLVCRHWKLSLLMESKPAPYALVINGPTLALALEPATQMEFLRVAFSCQAVVCCRATPLQKAQIVELVKKEGRVVTLAIGDGANDVGMIKAAHIGVGITGREGTQAALASDFSFGQFQFLQRLLFVHGRLSYQRTAKFLSYFFYKNFAFTLVHFWFAFFNGFSAQTVYDEWFITLYNLVFTSLPVLALALFDQDMGASWSLAFPSLYEPGRKSELFNSNIFMGGCFRAAIASLALFFIPFGAYSGAADYQTFALVAGTSTLLVVGLQMAMDIMYWTVVNQFFLWGSTAVYFAAIFTMSCDGMHLVFPSEFAFVGVPRNALRRPDFWFTVLLSVTISLLPTLIYRFIQIDLTPTLSQKVACMAKLNRTAPAPSKKPKKRPALSQRSAYAFSHSPGFGTLVMRGVNKVAKRKPQYQFGPNLVNFQYMSNVS</sequence>
<feature type="binding site" evidence="15">
    <location>
        <position position="722"/>
    </location>
    <ligand>
        <name>ATP</name>
        <dbReference type="ChEBI" id="CHEBI:30616"/>
    </ligand>
</feature>
<evidence type="ECO:0000259" key="18">
    <source>
        <dbReference type="Pfam" id="PF16209"/>
    </source>
</evidence>
<keyword evidence="10 17" id="KW-1278">Translocase</keyword>
<dbReference type="NCBIfam" id="TIGR01494">
    <property type="entry name" value="ATPase_P-type"/>
    <property type="match status" value="1"/>
</dbReference>
<feature type="binding site" evidence="15">
    <location>
        <position position="853"/>
    </location>
    <ligand>
        <name>ATP</name>
        <dbReference type="ChEBI" id="CHEBI:30616"/>
    </ligand>
</feature>
<evidence type="ECO:0000256" key="8">
    <source>
        <dbReference type="ARBA" id="ARBA00022840"/>
    </source>
</evidence>
<dbReference type="GO" id="GO:0140326">
    <property type="term" value="F:ATPase-coupled intramembrane lipid transporter activity"/>
    <property type="evidence" value="ECO:0007669"/>
    <property type="project" value="UniProtKB-EC"/>
</dbReference>
<evidence type="ECO:0000256" key="16">
    <source>
        <dbReference type="PIRSR" id="PIRSR606539-3"/>
    </source>
</evidence>
<evidence type="ECO:0000256" key="11">
    <source>
        <dbReference type="ARBA" id="ARBA00022989"/>
    </source>
</evidence>
<feature type="transmembrane region" description="Helical" evidence="17">
    <location>
        <begin position="1093"/>
        <end position="1114"/>
    </location>
</feature>
<protein>
    <recommendedName>
        <fullName evidence="17">Phospholipid-transporting ATPase</fullName>
        <ecNumber evidence="17">7.6.2.1</ecNumber>
    </recommendedName>
</protein>
<keyword evidence="5 17" id="KW-0812">Transmembrane</keyword>
<feature type="transmembrane region" description="Helical" evidence="17">
    <location>
        <begin position="1017"/>
        <end position="1037"/>
    </location>
</feature>
<dbReference type="Pfam" id="PF16212">
    <property type="entry name" value="PhoLip_ATPase_C"/>
    <property type="match status" value="1"/>
</dbReference>
<dbReference type="Pfam" id="PF13246">
    <property type="entry name" value="Cation_ATPase"/>
    <property type="match status" value="1"/>
</dbReference>
<dbReference type="SUPFAM" id="SSF56784">
    <property type="entry name" value="HAD-like"/>
    <property type="match status" value="1"/>
</dbReference>
<feature type="binding site" evidence="15">
    <location>
        <position position="829"/>
    </location>
    <ligand>
        <name>ATP</name>
        <dbReference type="ChEBI" id="CHEBI:30616"/>
    </ligand>
</feature>
<dbReference type="InterPro" id="IPR036412">
    <property type="entry name" value="HAD-like_sf"/>
</dbReference>
<dbReference type="SFLD" id="SFLDF00027">
    <property type="entry name" value="p-type_atpase"/>
    <property type="match status" value="1"/>
</dbReference>
<feature type="binding site" evidence="15">
    <location>
        <position position="852"/>
    </location>
    <ligand>
        <name>ATP</name>
        <dbReference type="ChEBI" id="CHEBI:30616"/>
    </ligand>
</feature>
<dbReference type="SUPFAM" id="SSF81653">
    <property type="entry name" value="Calcium ATPase, transduction domain A"/>
    <property type="match status" value="1"/>
</dbReference>
<feature type="transmembrane region" description="Helical" evidence="17">
    <location>
        <begin position="336"/>
        <end position="358"/>
    </location>
</feature>
<feature type="binding site" evidence="15">
    <location>
        <position position="642"/>
    </location>
    <ligand>
        <name>ATP</name>
        <dbReference type="ChEBI" id="CHEBI:30616"/>
    </ligand>
</feature>
<dbReference type="SFLD" id="SFLDS00003">
    <property type="entry name" value="Haloacid_Dehalogenase"/>
    <property type="match status" value="1"/>
</dbReference>
<dbReference type="InterPro" id="IPR023214">
    <property type="entry name" value="HAD_sf"/>
</dbReference>
<dbReference type="EC" id="7.6.2.1" evidence="17"/>
<accession>A0A8C4Q7Y3</accession>
<dbReference type="InterPro" id="IPR044492">
    <property type="entry name" value="P_typ_ATPase_HD_dom"/>
</dbReference>
<feature type="transmembrane region" description="Helical" evidence="17">
    <location>
        <begin position="115"/>
        <end position="131"/>
    </location>
</feature>
<dbReference type="SUPFAM" id="SSF81660">
    <property type="entry name" value="Metal cation-transporting ATPase, ATP-binding domain N"/>
    <property type="match status" value="1"/>
</dbReference>
<dbReference type="InterPro" id="IPR023299">
    <property type="entry name" value="ATPase_P-typ_cyto_dom_N"/>
</dbReference>
<evidence type="ECO:0000313" key="20">
    <source>
        <dbReference type="Ensembl" id="ENSEBUP00000011401.1"/>
    </source>
</evidence>
<dbReference type="SUPFAM" id="SSF81665">
    <property type="entry name" value="Calcium ATPase, transmembrane domain M"/>
    <property type="match status" value="1"/>
</dbReference>
<dbReference type="PANTHER" id="PTHR24092">
    <property type="entry name" value="PROBABLE PHOSPHOLIPID-TRANSPORTING ATPASE"/>
    <property type="match status" value="1"/>
</dbReference>
<dbReference type="SFLD" id="SFLDG00002">
    <property type="entry name" value="C1.7:_P-type_atpase_like"/>
    <property type="match status" value="1"/>
</dbReference>
<feature type="transmembrane region" description="Helical" evidence="17">
    <location>
        <begin position="12"/>
        <end position="32"/>
    </location>
</feature>
<feature type="binding site" evidence="15">
    <location>
        <position position="608"/>
    </location>
    <ligand>
        <name>ATP</name>
        <dbReference type="ChEBI" id="CHEBI:30616"/>
    </ligand>
</feature>
<feature type="transmembrane region" description="Helical" evidence="17">
    <location>
        <begin position="1049"/>
        <end position="1073"/>
    </location>
</feature>
<comment type="catalytic activity">
    <reaction evidence="13 17">
        <text>ATP + H2O + phospholipidSide 1 = ADP + phosphate + phospholipidSide 2.</text>
        <dbReference type="EC" id="7.6.2.1"/>
    </reaction>
</comment>
<name>A0A8C4Q7Y3_EPTBU</name>
<comment type="subcellular location">
    <subcellularLocation>
        <location evidence="2">Endomembrane system</location>
        <topology evidence="2">Multi-pass membrane protein</topology>
    </subcellularLocation>
    <subcellularLocation>
        <location evidence="17">Membrane</location>
        <topology evidence="17">Multi-pass membrane protein</topology>
    </subcellularLocation>
</comment>
<evidence type="ECO:0000256" key="3">
    <source>
        <dbReference type="ARBA" id="ARBA00008109"/>
    </source>
</evidence>
<dbReference type="Gene3D" id="3.40.50.1000">
    <property type="entry name" value="HAD superfamily/HAD-like"/>
    <property type="match status" value="1"/>
</dbReference>
<dbReference type="GO" id="GO:0005524">
    <property type="term" value="F:ATP binding"/>
    <property type="evidence" value="ECO:0007669"/>
    <property type="project" value="UniProtKB-UniRule"/>
</dbReference>
<evidence type="ECO:0000256" key="15">
    <source>
        <dbReference type="PIRSR" id="PIRSR606539-2"/>
    </source>
</evidence>
<keyword evidence="21" id="KW-1185">Reference proteome</keyword>
<feature type="binding site" evidence="16">
    <location>
        <position position="453"/>
    </location>
    <ligand>
        <name>Mg(2+)</name>
        <dbReference type="ChEBI" id="CHEBI:18420"/>
    </ligand>
</feature>
<feature type="transmembrane region" description="Helical" evidence="17">
    <location>
        <begin position="378"/>
        <end position="404"/>
    </location>
</feature>
<dbReference type="GO" id="GO:0016887">
    <property type="term" value="F:ATP hydrolysis activity"/>
    <property type="evidence" value="ECO:0007669"/>
    <property type="project" value="InterPro"/>
</dbReference>
<organism evidence="20 21">
    <name type="scientific">Eptatretus burgeri</name>
    <name type="common">Inshore hagfish</name>
    <dbReference type="NCBI Taxonomy" id="7764"/>
    <lineage>
        <taxon>Eukaryota</taxon>
        <taxon>Metazoa</taxon>
        <taxon>Chordata</taxon>
        <taxon>Craniata</taxon>
        <taxon>Vertebrata</taxon>
        <taxon>Cyclostomata</taxon>
        <taxon>Myxini</taxon>
        <taxon>Myxiniformes</taxon>
        <taxon>Myxinidae</taxon>
        <taxon>Eptatretinae</taxon>
        <taxon>Eptatretus</taxon>
    </lineage>
</organism>
<dbReference type="GO" id="GO:0045332">
    <property type="term" value="P:phospholipid translocation"/>
    <property type="evidence" value="ECO:0007669"/>
    <property type="project" value="TreeGrafter"/>
</dbReference>
<dbReference type="InterPro" id="IPR023298">
    <property type="entry name" value="ATPase_P-typ_TM_dom_sf"/>
</dbReference>
<feature type="binding site" evidence="15">
    <location>
        <position position="823"/>
    </location>
    <ligand>
        <name>ATP</name>
        <dbReference type="ChEBI" id="CHEBI:30616"/>
    </ligand>
</feature>
<keyword evidence="7 15" id="KW-0547">Nucleotide-binding</keyword>
<dbReference type="InterPro" id="IPR032631">
    <property type="entry name" value="P-type_ATPase_N"/>
</dbReference>
<feature type="binding site" evidence="15">
    <location>
        <position position="585"/>
    </location>
    <ligand>
        <name>ATP</name>
        <dbReference type="ChEBI" id="CHEBI:30616"/>
    </ligand>
</feature>
<keyword evidence="8 15" id="KW-0067">ATP-binding</keyword>
<keyword evidence="6 16" id="KW-0479">Metal-binding</keyword>
<dbReference type="AlphaFoldDB" id="A0A8C4Q7Y3"/>
<feature type="transmembrane region" description="Helical" evidence="17">
    <location>
        <begin position="137"/>
        <end position="153"/>
    </location>
</feature>
<evidence type="ECO:0000313" key="21">
    <source>
        <dbReference type="Proteomes" id="UP000694388"/>
    </source>
</evidence>
<feature type="binding site" evidence="15">
    <location>
        <position position="724"/>
    </location>
    <ligand>
        <name>ATP</name>
        <dbReference type="ChEBI" id="CHEBI:30616"/>
    </ligand>
</feature>
<evidence type="ECO:0000256" key="14">
    <source>
        <dbReference type="PIRSR" id="PIRSR606539-1"/>
    </source>
</evidence>
<feature type="binding site" evidence="15">
    <location>
        <position position="453"/>
    </location>
    <ligand>
        <name>ATP</name>
        <dbReference type="ChEBI" id="CHEBI:30616"/>
    </ligand>
</feature>
<feature type="transmembrane region" description="Helical" evidence="17">
    <location>
        <begin position="988"/>
        <end position="1011"/>
    </location>
</feature>
<dbReference type="GO" id="GO:0000287">
    <property type="term" value="F:magnesium ion binding"/>
    <property type="evidence" value="ECO:0007669"/>
    <property type="project" value="UniProtKB-UniRule"/>
</dbReference>
<evidence type="ECO:0000256" key="7">
    <source>
        <dbReference type="ARBA" id="ARBA00022741"/>
    </source>
</evidence>
<dbReference type="InterPro" id="IPR006539">
    <property type="entry name" value="P-type_ATPase_IV"/>
</dbReference>
<keyword evidence="12 17" id="KW-0472">Membrane</keyword>
<dbReference type="CDD" id="cd02073">
    <property type="entry name" value="P-type_ATPase_APLT_Dnf-like"/>
    <property type="match status" value="1"/>
</dbReference>
<dbReference type="InterPro" id="IPR008250">
    <property type="entry name" value="ATPase_P-typ_transduc_dom_A_sf"/>
</dbReference>
<feature type="binding site" evidence="15">
    <location>
        <position position="542"/>
    </location>
    <ligand>
        <name>ATP</name>
        <dbReference type="ChEBI" id="CHEBI:30616"/>
    </ligand>
</feature>
<evidence type="ECO:0000256" key="1">
    <source>
        <dbReference type="ARBA" id="ARBA00001946"/>
    </source>
</evidence>
<dbReference type="Ensembl" id="ENSEBUT00000011970.1">
    <property type="protein sequence ID" value="ENSEBUP00000011401.1"/>
    <property type="gene ID" value="ENSEBUG00000007315.1"/>
</dbReference>
<dbReference type="InterPro" id="IPR001757">
    <property type="entry name" value="P_typ_ATPase"/>
</dbReference>
<evidence type="ECO:0000256" key="17">
    <source>
        <dbReference type="RuleBase" id="RU362033"/>
    </source>
</evidence>
<dbReference type="Gene3D" id="3.40.1110.10">
    <property type="entry name" value="Calcium-transporting ATPase, cytoplasmic domain N"/>
    <property type="match status" value="1"/>
</dbReference>
<dbReference type="FunFam" id="2.70.150.10:FF:000025">
    <property type="entry name" value="Phospholipid-transporting ATPase"/>
    <property type="match status" value="1"/>
</dbReference>
<dbReference type="PRINTS" id="PR00119">
    <property type="entry name" value="CATATPASE"/>
</dbReference>
<dbReference type="Pfam" id="PF16209">
    <property type="entry name" value="PhoLip_ATPase_N"/>
    <property type="match status" value="1"/>
</dbReference>
<feature type="binding site" evidence="15">
    <location>
        <position position="452"/>
    </location>
    <ligand>
        <name>ATP</name>
        <dbReference type="ChEBI" id="CHEBI:30616"/>
    </ligand>
</feature>
<keyword evidence="4" id="KW-0813">Transport</keyword>
<evidence type="ECO:0000256" key="4">
    <source>
        <dbReference type="ARBA" id="ARBA00022448"/>
    </source>
</evidence>
<dbReference type="Proteomes" id="UP000694388">
    <property type="component" value="Unplaced"/>
</dbReference>
<reference evidence="20" key="1">
    <citation type="submission" date="2025-08" db="UniProtKB">
        <authorList>
            <consortium name="Ensembl"/>
        </authorList>
    </citation>
    <scope>IDENTIFICATION</scope>
</reference>
<keyword evidence="9 16" id="KW-0460">Magnesium</keyword>
<dbReference type="GO" id="GO:0005886">
    <property type="term" value="C:plasma membrane"/>
    <property type="evidence" value="ECO:0007669"/>
    <property type="project" value="TreeGrafter"/>
</dbReference>
<dbReference type="Gene3D" id="2.70.150.10">
    <property type="entry name" value="Calcium-transporting ATPase, cytoplasmic transduction domain A"/>
    <property type="match status" value="1"/>
</dbReference>
<comment type="cofactor">
    <cofactor evidence="1 16">
        <name>Mg(2+)</name>
        <dbReference type="ChEBI" id="CHEBI:18420"/>
    </cofactor>
</comment>
<comment type="similarity">
    <text evidence="3 17">Belongs to the cation transport ATPase (P-type) (TC 3.A.3) family. Type IV subfamily.</text>
</comment>
<dbReference type="PROSITE" id="PS00154">
    <property type="entry name" value="ATPASE_E1_E2"/>
    <property type="match status" value="1"/>
</dbReference>
<evidence type="ECO:0000256" key="5">
    <source>
        <dbReference type="ARBA" id="ARBA00022692"/>
    </source>
</evidence>
<dbReference type="GO" id="GO:0007030">
    <property type="term" value="P:Golgi organization"/>
    <property type="evidence" value="ECO:0007669"/>
    <property type="project" value="TreeGrafter"/>
</dbReference>
<evidence type="ECO:0000256" key="6">
    <source>
        <dbReference type="ARBA" id="ARBA00022723"/>
    </source>
</evidence>
<feature type="binding site" evidence="16">
    <location>
        <position position="451"/>
    </location>
    <ligand>
        <name>Mg(2+)</name>
        <dbReference type="ChEBI" id="CHEBI:18420"/>
    </ligand>
</feature>
<feature type="active site" description="4-aspartylphosphate intermediate" evidence="14">
    <location>
        <position position="451"/>
    </location>
</feature>
<feature type="binding site" evidence="15">
    <location>
        <position position="451"/>
    </location>
    <ligand>
        <name>ATP</name>
        <dbReference type="ChEBI" id="CHEBI:30616"/>
    </ligand>
</feature>
<feature type="domain" description="P-type ATPase N-terminal" evidence="18">
    <location>
        <begin position="75"/>
        <end position="141"/>
    </location>
</feature>
<dbReference type="InterPro" id="IPR018303">
    <property type="entry name" value="ATPase_P-typ_P_site"/>
</dbReference>